<gene>
    <name evidence="2" type="ORF">KKP3000_003330</name>
</gene>
<dbReference type="Gene3D" id="3.30.720.110">
    <property type="match status" value="1"/>
</dbReference>
<dbReference type="InterPro" id="IPR029068">
    <property type="entry name" value="Glyas_Bleomycin-R_OHBP_Dase"/>
</dbReference>
<dbReference type="RefSeq" id="WP_275476917.1">
    <property type="nucleotide sequence ID" value="NZ_CP162940.1"/>
</dbReference>
<evidence type="ECO:0000259" key="1">
    <source>
        <dbReference type="Pfam" id="PF06983"/>
    </source>
</evidence>
<sequence length="30" mass="3285">MGGLLATYPLSNKFGWVADKFGVSWQLQLG</sequence>
<organism evidence="2 3">
    <name type="scientific">Alicyclobacillus fastidiosus</name>
    <dbReference type="NCBI Taxonomy" id="392011"/>
    <lineage>
        <taxon>Bacteria</taxon>
        <taxon>Bacillati</taxon>
        <taxon>Bacillota</taxon>
        <taxon>Bacilli</taxon>
        <taxon>Bacillales</taxon>
        <taxon>Alicyclobacillaceae</taxon>
        <taxon>Alicyclobacillus</taxon>
    </lineage>
</organism>
<reference evidence="2 3" key="1">
    <citation type="journal article" date="2024" name="Int. J. Mol. Sci.">
        <title>Exploration of Alicyclobacillus spp. Genome in Search of Antibiotic Resistance.</title>
        <authorList>
            <person name="Bucka-Kolendo J."/>
            <person name="Kiousi D.E."/>
            <person name="Dekowska A."/>
            <person name="Mikolajczuk-Szczyrba A."/>
            <person name="Karadedos D.M."/>
            <person name="Michael P."/>
            <person name="Galanis A."/>
            <person name="Sokolowska B."/>
        </authorList>
    </citation>
    <scope>NUCLEOTIDE SEQUENCE [LARGE SCALE GENOMIC DNA]</scope>
    <source>
        <strain evidence="2 3">KKP 3000</strain>
    </source>
</reference>
<dbReference type="Pfam" id="PF06983">
    <property type="entry name" value="3-dmu-9_3-mt"/>
    <property type="match status" value="1"/>
</dbReference>
<feature type="domain" description="PhnB-like" evidence="1">
    <location>
        <begin position="11"/>
        <end position="27"/>
    </location>
</feature>
<name>A0ABV5ACE9_9BACL</name>
<dbReference type="SUPFAM" id="SSF54593">
    <property type="entry name" value="Glyoxalase/Bleomycin resistance protein/Dihydroxybiphenyl dioxygenase"/>
    <property type="match status" value="1"/>
</dbReference>
<comment type="caution">
    <text evidence="2">The sequence shown here is derived from an EMBL/GenBank/DDBJ whole genome shotgun (WGS) entry which is preliminary data.</text>
</comment>
<evidence type="ECO:0000313" key="2">
    <source>
        <dbReference type="EMBL" id="MFB5189939.1"/>
    </source>
</evidence>
<accession>A0ABV5ACE9</accession>
<keyword evidence="3" id="KW-1185">Reference proteome</keyword>
<dbReference type="InterPro" id="IPR028973">
    <property type="entry name" value="PhnB-like"/>
</dbReference>
<evidence type="ECO:0000313" key="3">
    <source>
        <dbReference type="Proteomes" id="UP001579974"/>
    </source>
</evidence>
<proteinExistence type="predicted"/>
<dbReference type="EMBL" id="JBDXSU010000004">
    <property type="protein sequence ID" value="MFB5189939.1"/>
    <property type="molecule type" value="Genomic_DNA"/>
</dbReference>
<protein>
    <submittedName>
        <fullName evidence="2">VOC family protein</fullName>
    </submittedName>
</protein>
<dbReference type="Proteomes" id="UP001579974">
    <property type="component" value="Unassembled WGS sequence"/>
</dbReference>